<dbReference type="KEGG" id="phe:Phep_1991"/>
<dbReference type="InterPro" id="IPR023997">
    <property type="entry name" value="TonB-dep_OMP_SusC/RagA_CS"/>
</dbReference>
<dbReference type="Pfam" id="PF07660">
    <property type="entry name" value="STN"/>
    <property type="match status" value="1"/>
</dbReference>
<evidence type="ECO:0000256" key="3">
    <source>
        <dbReference type="ARBA" id="ARBA00022452"/>
    </source>
</evidence>
<dbReference type="SUPFAM" id="SSF56935">
    <property type="entry name" value="Porins"/>
    <property type="match status" value="1"/>
</dbReference>
<keyword evidence="10" id="KW-1185">Reference proteome</keyword>
<dbReference type="GO" id="GO:0009279">
    <property type="term" value="C:cell outer membrane"/>
    <property type="evidence" value="ECO:0007669"/>
    <property type="project" value="UniProtKB-SubCell"/>
</dbReference>
<dbReference type="InterPro" id="IPR008969">
    <property type="entry name" value="CarboxyPept-like_regulatory"/>
</dbReference>
<keyword evidence="4 7" id="KW-0812">Transmembrane</keyword>
<dbReference type="Pfam" id="PF13715">
    <property type="entry name" value="CarbopepD_reg_2"/>
    <property type="match status" value="1"/>
</dbReference>
<dbReference type="SUPFAM" id="SSF49464">
    <property type="entry name" value="Carboxypeptidase regulatory domain-like"/>
    <property type="match status" value="1"/>
</dbReference>
<dbReference type="NCBIfam" id="TIGR04057">
    <property type="entry name" value="SusC_RagA_signa"/>
    <property type="match status" value="1"/>
</dbReference>
<accession>C6XWB9</accession>
<name>C6XWB9_PEDHD</name>
<dbReference type="Gene3D" id="2.40.170.20">
    <property type="entry name" value="TonB-dependent receptor, beta-barrel domain"/>
    <property type="match status" value="1"/>
</dbReference>
<evidence type="ECO:0000256" key="7">
    <source>
        <dbReference type="PROSITE-ProRule" id="PRU01360"/>
    </source>
</evidence>
<proteinExistence type="inferred from homology"/>
<dbReference type="NCBIfam" id="TIGR04056">
    <property type="entry name" value="OMP_RagA_SusC"/>
    <property type="match status" value="1"/>
</dbReference>
<evidence type="ECO:0000256" key="1">
    <source>
        <dbReference type="ARBA" id="ARBA00004571"/>
    </source>
</evidence>
<comment type="similarity">
    <text evidence="7">Belongs to the TonB-dependent receptor family.</text>
</comment>
<dbReference type="InterPro" id="IPR012910">
    <property type="entry name" value="Plug_dom"/>
</dbReference>
<keyword evidence="2 7" id="KW-0813">Transport</keyword>
<organism evidence="9 10">
    <name type="scientific">Pedobacter heparinus (strain ATCC 13125 / DSM 2366 / CIP 104194 / JCM 7457 / NBRC 12017 / NCIMB 9290 / NRRL B-14731 / HIM 762-3)</name>
    <dbReference type="NCBI Taxonomy" id="485917"/>
    <lineage>
        <taxon>Bacteria</taxon>
        <taxon>Pseudomonadati</taxon>
        <taxon>Bacteroidota</taxon>
        <taxon>Sphingobacteriia</taxon>
        <taxon>Sphingobacteriales</taxon>
        <taxon>Sphingobacteriaceae</taxon>
        <taxon>Pedobacter</taxon>
    </lineage>
</organism>
<dbReference type="AlphaFoldDB" id="C6XWB9"/>
<dbReference type="Proteomes" id="UP000000852">
    <property type="component" value="Chromosome"/>
</dbReference>
<keyword evidence="6 7" id="KW-0998">Cell outer membrane</keyword>
<evidence type="ECO:0000313" key="9">
    <source>
        <dbReference type="EMBL" id="ACU04198.1"/>
    </source>
</evidence>
<dbReference type="InterPro" id="IPR036942">
    <property type="entry name" value="Beta-barrel_TonB_sf"/>
</dbReference>
<evidence type="ECO:0000256" key="4">
    <source>
        <dbReference type="ARBA" id="ARBA00022692"/>
    </source>
</evidence>
<dbReference type="Gene3D" id="3.55.50.30">
    <property type="match status" value="1"/>
</dbReference>
<evidence type="ECO:0000256" key="5">
    <source>
        <dbReference type="ARBA" id="ARBA00023136"/>
    </source>
</evidence>
<dbReference type="Gene3D" id="2.60.40.1120">
    <property type="entry name" value="Carboxypeptidase-like, regulatory domain"/>
    <property type="match status" value="1"/>
</dbReference>
<dbReference type="InterPro" id="IPR037066">
    <property type="entry name" value="Plug_dom_sf"/>
</dbReference>
<dbReference type="InterPro" id="IPR011662">
    <property type="entry name" value="Secretin/TonB_short_N"/>
</dbReference>
<dbReference type="SMART" id="SM00965">
    <property type="entry name" value="STN"/>
    <property type="match status" value="1"/>
</dbReference>
<dbReference type="eggNOG" id="COG1629">
    <property type="taxonomic scope" value="Bacteria"/>
</dbReference>
<dbReference type="EMBL" id="CP001681">
    <property type="protein sequence ID" value="ACU04198.1"/>
    <property type="molecule type" value="Genomic_DNA"/>
</dbReference>
<evidence type="ECO:0000259" key="8">
    <source>
        <dbReference type="SMART" id="SM00965"/>
    </source>
</evidence>
<sequence length="1187" mass="133319">MQIIADNIGMPLRIPPKLLLIMKLTIFILIIALVQVSARGFGQKITLNTNHTPIEKVLQSITNQSGYEILYDLKDLKDQKVSLKLNNVSVEEAIKTVLKDLPFTYQIIKNNIVLKKEEPSFLERLAERWADTDIRGMVRNERGEALEGITIMVKGAKTGTRTNANGEFVLKGVKKGDVLVFTGVAIEPFEYTVKDDKNIELNLKARLVQLEEVGINTGYQKISKERFVGSYSQLDSAAFHRRAGMGILERLDGTLPGILFNKKFTYVAGYNNTIQIRGINTINSNPNPLIVVDNFPMDARFDLNSINPNDVENITILKDAAASSIWGARAGNGVIVITTKKGKLNTSVSVTASSNVTIENRPNLYYTPKINTNDFIELEKELFSKGLYTDNLNNTNTWPVVSPVVELLNEYSKGEINQNELDQKLEVLKGIDIREELNKHIYRTGLRQQHHLTLNGGTNAIGYNFSYGYNTTKSNIQNSKGNQQYTLNTAVIFKPLKNWEIQTQVAYGKSKTQHVPPDLSWARYPYLQLSDIHGNALSVPYQIRTKYLDTINHSGLLDWQFRPLDEIKLTNNIATNQFTNINLGTSYKITDWLTASINYQYLHQINLRKAQNSIESYFTRDLVNKFFNPNPNVDPNLKYPVPIGSILRAASDQSSTSNGRASLSFNKFFGRHNIAAMVATEASETTGNGDSNLIYGYDPRNGSYKPNVDFYSQYPLTFATSLGNVLQIPNGQGVNTQSTNRVISLLANISYNFADKYYLYGSARRDGSNMFGVKTNNRWKPLWSIGSKWQLSKEEFFSSLWLQNLAIRTTYGYAGNPGSQAGRMTMIFASLPQSLTGLTYAQVNSINNPDLRWEKVSTFNLGADFTMWKGRLYGSMDMFWKKSTDLLANYPMDPSVGVNAAMINSADMKGNGFEVQLNSKNVQGPFSWISSFGVSYSKTIVTKVYQGGYRANDFISYSLNPSEGKLAFSFSSYKWAGLDPLTGDPQGYLNGAISKDYDAIFSDSIQNQVYHGSSIPLYSTTIGNTISYKNFSLSFVITGRFNYYFRKPALEINNTDVELGATRLMADYYQRWQKPGDEKNTSIPSVIYPVPPNLFSRSSFYSAAQINVLRADNIKLQDIRFGYTWIRKGNSQFPFKSGQFFFYPNNLNLIIWRKNNSSLDPDFSGGSSDPTLAPSPKTWTVGASINL</sequence>
<protein>
    <submittedName>
        <fullName evidence="9">TonB-dependent receptor plug</fullName>
    </submittedName>
</protein>
<dbReference type="Pfam" id="PF07715">
    <property type="entry name" value="Plug"/>
    <property type="match status" value="1"/>
</dbReference>
<evidence type="ECO:0000256" key="2">
    <source>
        <dbReference type="ARBA" id="ARBA00022448"/>
    </source>
</evidence>
<evidence type="ECO:0000256" key="6">
    <source>
        <dbReference type="ARBA" id="ARBA00023237"/>
    </source>
</evidence>
<feature type="domain" description="Secretin/TonB short N-terminal" evidence="8">
    <location>
        <begin position="67"/>
        <end position="117"/>
    </location>
</feature>
<dbReference type="PROSITE" id="PS52016">
    <property type="entry name" value="TONB_DEPENDENT_REC_3"/>
    <property type="match status" value="1"/>
</dbReference>
<dbReference type="InterPro" id="IPR023996">
    <property type="entry name" value="TonB-dep_OMP_SusC/RagA"/>
</dbReference>
<keyword evidence="5 7" id="KW-0472">Membrane</keyword>
<dbReference type="InterPro" id="IPR039426">
    <property type="entry name" value="TonB-dep_rcpt-like"/>
</dbReference>
<reference evidence="9 10" key="1">
    <citation type="journal article" date="2009" name="Stand. Genomic Sci.">
        <title>Complete genome sequence of Pedobacter heparinus type strain (HIM 762-3).</title>
        <authorList>
            <person name="Han C."/>
            <person name="Spring S."/>
            <person name="Lapidus A."/>
            <person name="Del Rio T.G."/>
            <person name="Tice H."/>
            <person name="Copeland A."/>
            <person name="Cheng J.F."/>
            <person name="Lucas S."/>
            <person name="Chen F."/>
            <person name="Nolan M."/>
            <person name="Bruce D."/>
            <person name="Goodwin L."/>
            <person name="Pitluck S."/>
            <person name="Ivanova N."/>
            <person name="Mavromatis K."/>
            <person name="Mikhailova N."/>
            <person name="Pati A."/>
            <person name="Chen A."/>
            <person name="Palaniappan K."/>
            <person name="Land M."/>
            <person name="Hauser L."/>
            <person name="Chang Y.J."/>
            <person name="Jeffries C.C."/>
            <person name="Saunders E."/>
            <person name="Chertkov O."/>
            <person name="Brettin T."/>
            <person name="Goker M."/>
            <person name="Rohde M."/>
            <person name="Bristow J."/>
            <person name="Eisen J.A."/>
            <person name="Markowitz V."/>
            <person name="Hugenholtz P."/>
            <person name="Kyrpides N.C."/>
            <person name="Klenk H.P."/>
            <person name="Detter J.C."/>
        </authorList>
    </citation>
    <scope>NUCLEOTIDE SEQUENCE [LARGE SCALE GENOMIC DNA]</scope>
    <source>
        <strain evidence="10">ATCC 13125 / DSM 2366 / CIP 104194 / JCM 7457 / NBRC 12017 / NCIMB 9290 / NRRL B-14731 / HIM 762-3</strain>
    </source>
</reference>
<comment type="subcellular location">
    <subcellularLocation>
        <location evidence="1 7">Cell outer membrane</location>
        <topology evidence="1 7">Multi-pass membrane protein</topology>
    </subcellularLocation>
</comment>
<keyword evidence="3 7" id="KW-1134">Transmembrane beta strand</keyword>
<dbReference type="Gene3D" id="2.170.130.10">
    <property type="entry name" value="TonB-dependent receptor, plug domain"/>
    <property type="match status" value="1"/>
</dbReference>
<evidence type="ECO:0000313" key="10">
    <source>
        <dbReference type="Proteomes" id="UP000000852"/>
    </source>
</evidence>
<keyword evidence="9" id="KW-0675">Receptor</keyword>
<gene>
    <name evidence="9" type="ordered locus">Phep_1991</name>
</gene>
<dbReference type="STRING" id="485917.Phep_1991"/>
<dbReference type="HOGENOM" id="CLU_004317_0_1_10"/>
<dbReference type="eggNOG" id="COG4796">
    <property type="taxonomic scope" value="Bacteria"/>
</dbReference>